<feature type="transmembrane region" description="Helical" evidence="10">
    <location>
        <begin position="42"/>
        <end position="61"/>
    </location>
</feature>
<evidence type="ECO:0000256" key="1">
    <source>
        <dbReference type="ARBA" id="ARBA00004323"/>
    </source>
</evidence>
<keyword evidence="4" id="KW-0808">Transferase</keyword>
<evidence type="ECO:0000256" key="9">
    <source>
        <dbReference type="ARBA" id="ARBA00023136"/>
    </source>
</evidence>
<evidence type="ECO:0000313" key="12">
    <source>
        <dbReference type="Proteomes" id="UP001176961"/>
    </source>
</evidence>
<dbReference type="EC" id="2.4.1.-" evidence="10"/>
<protein>
    <recommendedName>
        <fullName evidence="10">Hexosyltransferase</fullName>
        <ecNumber evidence="10">2.4.1.-</ecNumber>
    </recommendedName>
</protein>
<keyword evidence="3 10" id="KW-0328">Glycosyltransferase</keyword>
<dbReference type="EMBL" id="CATQJL010000001">
    <property type="protein sequence ID" value="CAJ0589599.1"/>
    <property type="molecule type" value="Genomic_DNA"/>
</dbReference>
<evidence type="ECO:0000313" key="11">
    <source>
        <dbReference type="EMBL" id="CAJ0589599.1"/>
    </source>
</evidence>
<evidence type="ECO:0000256" key="7">
    <source>
        <dbReference type="ARBA" id="ARBA00022989"/>
    </source>
</evidence>
<dbReference type="GO" id="GO:0006493">
    <property type="term" value="P:protein O-linked glycosylation"/>
    <property type="evidence" value="ECO:0007669"/>
    <property type="project" value="TreeGrafter"/>
</dbReference>
<evidence type="ECO:0000256" key="8">
    <source>
        <dbReference type="ARBA" id="ARBA00023034"/>
    </source>
</evidence>
<keyword evidence="7 10" id="KW-1133">Transmembrane helix</keyword>
<proteinExistence type="inferred from homology"/>
<evidence type="ECO:0000256" key="10">
    <source>
        <dbReference type="RuleBase" id="RU363063"/>
    </source>
</evidence>
<keyword evidence="9 10" id="KW-0472">Membrane</keyword>
<accession>A0AA36GER5</accession>
<dbReference type="GO" id="GO:0000139">
    <property type="term" value="C:Golgi membrane"/>
    <property type="evidence" value="ECO:0007669"/>
    <property type="project" value="UniProtKB-SubCell"/>
</dbReference>
<organism evidence="11 12">
    <name type="scientific">Cylicocyclus nassatus</name>
    <name type="common">Nematode worm</name>
    <dbReference type="NCBI Taxonomy" id="53992"/>
    <lineage>
        <taxon>Eukaryota</taxon>
        <taxon>Metazoa</taxon>
        <taxon>Ecdysozoa</taxon>
        <taxon>Nematoda</taxon>
        <taxon>Chromadorea</taxon>
        <taxon>Rhabditida</taxon>
        <taxon>Rhabditina</taxon>
        <taxon>Rhabditomorpha</taxon>
        <taxon>Strongyloidea</taxon>
        <taxon>Strongylidae</taxon>
        <taxon>Cylicocyclus</taxon>
    </lineage>
</organism>
<dbReference type="InterPro" id="IPR002659">
    <property type="entry name" value="Glyco_trans_31"/>
</dbReference>
<evidence type="ECO:0000256" key="2">
    <source>
        <dbReference type="ARBA" id="ARBA00008661"/>
    </source>
</evidence>
<dbReference type="PANTHER" id="PTHR11214">
    <property type="entry name" value="BETA-1,3-N-ACETYLGLUCOSAMINYLTRANSFERASE"/>
    <property type="match status" value="1"/>
</dbReference>
<dbReference type="Proteomes" id="UP001176961">
    <property type="component" value="Unassembled WGS sequence"/>
</dbReference>
<comment type="similarity">
    <text evidence="2 10">Belongs to the glycosyltransferase 31 family.</text>
</comment>
<sequence length="406" mass="46694">MKSRWQSILLYFVKPASQSTCNFFLVNKCFLQREMNSLLMSAPLQICTAFLCSTLYILLILELNVRKTIFDKDKAVSSERLAFSSEALSFRYVILPNITKCRSSAVKAVVVVLSRAGNGKIRSAIRESWASERNSQVIQGRCELCYYSTAHPFFAVVPSDFIDVELLLAIGQNGTTIVYFIVSSPKYNFELDSLAAEKRLYNDIIALDITESYGNLILKVYATLMFYRQHCEQVAHLIKVDDDVVLLLDKILSIRKNVDENVIYCQLWNNHAPSRNPISKWYVPRSSWPQDVYPDYCDGPAYIIGRKAAKKLLDATPKLRRFYFEDVFFTGIAADFAGVARRNWSDVMIFTDRYYWRARDECSIANTSEVVAVHSLPSPESLKSGFKKALRFKCENIKRYVMHYWN</sequence>
<dbReference type="Gene3D" id="3.90.550.50">
    <property type="match status" value="1"/>
</dbReference>
<keyword evidence="6 10" id="KW-0735">Signal-anchor</keyword>
<comment type="subcellular location">
    <subcellularLocation>
        <location evidence="1 10">Golgi apparatus membrane</location>
        <topology evidence="1 10">Single-pass type II membrane protein</topology>
    </subcellularLocation>
</comment>
<gene>
    <name evidence="11" type="ORF">CYNAS_LOCUS1582</name>
</gene>
<evidence type="ECO:0000256" key="5">
    <source>
        <dbReference type="ARBA" id="ARBA00022692"/>
    </source>
</evidence>
<comment type="caution">
    <text evidence="11">The sequence shown here is derived from an EMBL/GenBank/DDBJ whole genome shotgun (WGS) entry which is preliminary data.</text>
</comment>
<evidence type="ECO:0000256" key="4">
    <source>
        <dbReference type="ARBA" id="ARBA00022679"/>
    </source>
</evidence>
<name>A0AA36GER5_CYLNA</name>
<keyword evidence="12" id="KW-1185">Reference proteome</keyword>
<dbReference type="AlphaFoldDB" id="A0AA36GER5"/>
<dbReference type="Pfam" id="PF01762">
    <property type="entry name" value="Galactosyl_T"/>
    <property type="match status" value="1"/>
</dbReference>
<dbReference type="GO" id="GO:0016758">
    <property type="term" value="F:hexosyltransferase activity"/>
    <property type="evidence" value="ECO:0007669"/>
    <property type="project" value="InterPro"/>
</dbReference>
<evidence type="ECO:0000256" key="6">
    <source>
        <dbReference type="ARBA" id="ARBA00022968"/>
    </source>
</evidence>
<keyword evidence="5 10" id="KW-0812">Transmembrane</keyword>
<keyword evidence="8 10" id="KW-0333">Golgi apparatus</keyword>
<dbReference type="PANTHER" id="PTHR11214:SF3">
    <property type="entry name" value="BETA-1,3-GALACTOSYLTRANSFERASE 6"/>
    <property type="match status" value="1"/>
</dbReference>
<reference evidence="11" key="1">
    <citation type="submission" date="2023-07" db="EMBL/GenBank/DDBJ databases">
        <authorList>
            <consortium name="CYATHOMIX"/>
        </authorList>
    </citation>
    <scope>NUCLEOTIDE SEQUENCE</scope>
    <source>
        <strain evidence="11">N/A</strain>
    </source>
</reference>
<evidence type="ECO:0000256" key="3">
    <source>
        <dbReference type="ARBA" id="ARBA00022676"/>
    </source>
</evidence>